<dbReference type="InterPro" id="IPR027470">
    <property type="entry name" value="Cation_efflux_CTD"/>
</dbReference>
<comment type="subcellular location">
    <subcellularLocation>
        <location evidence="1">Membrane</location>
        <topology evidence="1">Multi-pass membrane protein</topology>
    </subcellularLocation>
</comment>
<dbReference type="SUPFAM" id="SSF161111">
    <property type="entry name" value="Cation efflux protein transmembrane domain-like"/>
    <property type="match status" value="1"/>
</dbReference>
<evidence type="ECO:0000256" key="1">
    <source>
        <dbReference type="ARBA" id="ARBA00004141"/>
    </source>
</evidence>
<dbReference type="OrthoDB" id="9806522at2"/>
<keyword evidence="5 7" id="KW-1133">Transmembrane helix</keyword>
<feature type="transmembrane region" description="Helical" evidence="7">
    <location>
        <begin position="179"/>
        <end position="196"/>
    </location>
</feature>
<dbReference type="GO" id="GO:0015341">
    <property type="term" value="F:zinc efflux antiporter activity"/>
    <property type="evidence" value="ECO:0007669"/>
    <property type="project" value="TreeGrafter"/>
</dbReference>
<organism evidence="10 11">
    <name type="scientific">Cyanobium usitatum str. Tous</name>
    <dbReference type="NCBI Taxonomy" id="2116684"/>
    <lineage>
        <taxon>Bacteria</taxon>
        <taxon>Bacillati</taxon>
        <taxon>Cyanobacteriota</taxon>
        <taxon>Cyanophyceae</taxon>
        <taxon>Synechococcales</taxon>
        <taxon>Prochlorococcaceae</taxon>
        <taxon>Cyanobium</taxon>
    </lineage>
</organism>
<name>A0A2P7MXQ6_9CYAN</name>
<evidence type="ECO:0000256" key="3">
    <source>
        <dbReference type="ARBA" id="ARBA00022448"/>
    </source>
</evidence>
<dbReference type="Gene3D" id="3.30.70.1350">
    <property type="entry name" value="Cation efflux protein, cytoplasmic domain"/>
    <property type="match status" value="1"/>
</dbReference>
<dbReference type="PANTHER" id="PTHR43840">
    <property type="entry name" value="MITOCHONDRIAL METAL TRANSPORTER 1-RELATED"/>
    <property type="match status" value="1"/>
</dbReference>
<evidence type="ECO:0000256" key="7">
    <source>
        <dbReference type="SAM" id="Phobius"/>
    </source>
</evidence>
<dbReference type="InterPro" id="IPR058533">
    <property type="entry name" value="Cation_efflux_TM"/>
</dbReference>
<dbReference type="Pfam" id="PF16916">
    <property type="entry name" value="ZT_dimer"/>
    <property type="match status" value="1"/>
</dbReference>
<evidence type="ECO:0000256" key="2">
    <source>
        <dbReference type="ARBA" id="ARBA00008114"/>
    </source>
</evidence>
<evidence type="ECO:0000313" key="11">
    <source>
        <dbReference type="Proteomes" id="UP000243002"/>
    </source>
</evidence>
<accession>A0A2P7MXQ6</accession>
<dbReference type="GO" id="GO:0015086">
    <property type="term" value="F:cadmium ion transmembrane transporter activity"/>
    <property type="evidence" value="ECO:0007669"/>
    <property type="project" value="TreeGrafter"/>
</dbReference>
<reference evidence="10 11" key="1">
    <citation type="journal article" date="2018" name="Environ. Microbiol.">
        <title>Ecological and genomic features of two widespread freshwater picocyanobacteria.</title>
        <authorList>
            <person name="Cabello-Yeves P.J."/>
            <person name="Picazo A."/>
            <person name="Camacho A."/>
            <person name="Callieri C."/>
            <person name="Rosselli R."/>
            <person name="Roda-Garcia J.J."/>
            <person name="Coutinho F.H."/>
            <person name="Rodriguez-Valera F."/>
        </authorList>
    </citation>
    <scope>NUCLEOTIDE SEQUENCE [LARGE SCALE GENOMIC DNA]</scope>
    <source>
        <strain evidence="10 11">Tous</strain>
    </source>
</reference>
<dbReference type="Pfam" id="PF01545">
    <property type="entry name" value="Cation_efflux"/>
    <property type="match status" value="1"/>
</dbReference>
<evidence type="ECO:0000256" key="6">
    <source>
        <dbReference type="ARBA" id="ARBA00023136"/>
    </source>
</evidence>
<evidence type="ECO:0000256" key="4">
    <source>
        <dbReference type="ARBA" id="ARBA00022692"/>
    </source>
</evidence>
<dbReference type="InterPro" id="IPR036837">
    <property type="entry name" value="Cation_efflux_CTD_sf"/>
</dbReference>
<dbReference type="RefSeq" id="WP_106502532.1">
    <property type="nucleotide sequence ID" value="NZ_PXXO01000005.1"/>
</dbReference>
<feature type="transmembrane region" description="Helical" evidence="7">
    <location>
        <begin position="43"/>
        <end position="61"/>
    </location>
</feature>
<dbReference type="NCBIfam" id="TIGR01297">
    <property type="entry name" value="CDF"/>
    <property type="match status" value="1"/>
</dbReference>
<feature type="transmembrane region" description="Helical" evidence="7">
    <location>
        <begin position="81"/>
        <end position="99"/>
    </location>
</feature>
<dbReference type="GO" id="GO:0005886">
    <property type="term" value="C:plasma membrane"/>
    <property type="evidence" value="ECO:0007669"/>
    <property type="project" value="TreeGrafter"/>
</dbReference>
<sequence>MVFASPRAYMLLSTAAAVATIVLKTLAWRLTGSVGLLSDAMESGVNLVAALGAIWALTLAAKPADRSHPYGHFKAEYFSSGLESVLIVVAALAIMHTAIGRLHQPQPLEQLGIGLVISLLATALNGLVAWVLLKASRRFDSITLRADAHHLLTDVWTSLGVVLGIGLVKLTGLTILDPLIAIAVALNIVVTGWKLFHETASGLLDRSLSDPEQQVLEDLLASCETDEIQFHALRTRVAGSRRFVSFHVLVPGRWSVQAGHDLCEQLEQKVASALTRTHVFTHLEPIEDPKAWEDQGFRWEQG</sequence>
<keyword evidence="6 7" id="KW-0472">Membrane</keyword>
<dbReference type="InterPro" id="IPR002524">
    <property type="entry name" value="Cation_efflux"/>
</dbReference>
<keyword evidence="11" id="KW-1185">Reference proteome</keyword>
<dbReference type="GO" id="GO:0006882">
    <property type="term" value="P:intracellular zinc ion homeostasis"/>
    <property type="evidence" value="ECO:0007669"/>
    <property type="project" value="TreeGrafter"/>
</dbReference>
<evidence type="ECO:0000256" key="5">
    <source>
        <dbReference type="ARBA" id="ARBA00022989"/>
    </source>
</evidence>
<comment type="similarity">
    <text evidence="2">Belongs to the cation diffusion facilitator (CDF) transporter (TC 2.A.4) family.</text>
</comment>
<dbReference type="InterPro" id="IPR027469">
    <property type="entry name" value="Cation_efflux_TMD_sf"/>
</dbReference>
<dbReference type="PANTHER" id="PTHR43840:SF15">
    <property type="entry name" value="MITOCHONDRIAL METAL TRANSPORTER 1-RELATED"/>
    <property type="match status" value="1"/>
</dbReference>
<dbReference type="SUPFAM" id="SSF160240">
    <property type="entry name" value="Cation efflux protein cytoplasmic domain-like"/>
    <property type="match status" value="1"/>
</dbReference>
<dbReference type="InterPro" id="IPR050291">
    <property type="entry name" value="CDF_Transporter"/>
</dbReference>
<dbReference type="AlphaFoldDB" id="A0A2P7MXQ6"/>
<evidence type="ECO:0000259" key="9">
    <source>
        <dbReference type="Pfam" id="PF16916"/>
    </source>
</evidence>
<proteinExistence type="inferred from homology"/>
<feature type="domain" description="Cation efflux protein cytoplasmic" evidence="9">
    <location>
        <begin position="210"/>
        <end position="285"/>
    </location>
</feature>
<protein>
    <submittedName>
        <fullName evidence="10">Cation-efflux pump</fullName>
    </submittedName>
</protein>
<dbReference type="EMBL" id="PXXO01000005">
    <property type="protein sequence ID" value="PSJ06014.1"/>
    <property type="molecule type" value="Genomic_DNA"/>
</dbReference>
<feature type="transmembrane region" description="Helical" evidence="7">
    <location>
        <begin position="111"/>
        <end position="133"/>
    </location>
</feature>
<evidence type="ECO:0000259" key="8">
    <source>
        <dbReference type="Pfam" id="PF01545"/>
    </source>
</evidence>
<evidence type="ECO:0000313" key="10">
    <source>
        <dbReference type="EMBL" id="PSJ06014.1"/>
    </source>
</evidence>
<dbReference type="Proteomes" id="UP000243002">
    <property type="component" value="Unassembled WGS sequence"/>
</dbReference>
<keyword evidence="4 7" id="KW-0812">Transmembrane</keyword>
<dbReference type="Gene3D" id="1.20.1510.10">
    <property type="entry name" value="Cation efflux protein transmembrane domain"/>
    <property type="match status" value="1"/>
</dbReference>
<comment type="caution">
    <text evidence="10">The sequence shown here is derived from an EMBL/GenBank/DDBJ whole genome shotgun (WGS) entry which is preliminary data.</text>
</comment>
<gene>
    <name evidence="10" type="ORF">C7K55_06180</name>
</gene>
<feature type="domain" description="Cation efflux protein transmembrane" evidence="8">
    <location>
        <begin position="11"/>
        <end position="204"/>
    </location>
</feature>
<keyword evidence="3" id="KW-0813">Transport</keyword>
<dbReference type="GO" id="GO:0015093">
    <property type="term" value="F:ferrous iron transmembrane transporter activity"/>
    <property type="evidence" value="ECO:0007669"/>
    <property type="project" value="TreeGrafter"/>
</dbReference>